<dbReference type="PaxDb" id="65489-OBART08G22430.1"/>
<dbReference type="GO" id="GO:0003700">
    <property type="term" value="F:DNA-binding transcription factor activity"/>
    <property type="evidence" value="ECO:0007669"/>
    <property type="project" value="InterPro"/>
</dbReference>
<dbReference type="Proteomes" id="UP000026960">
    <property type="component" value="Chromosome 8"/>
</dbReference>
<dbReference type="EnsemblPlants" id="OBART08G22430.1">
    <property type="protein sequence ID" value="OBART08G22430.1"/>
    <property type="gene ID" value="OBART08G22430"/>
</dbReference>
<name>A0A0D3H2T8_9ORYZ</name>
<evidence type="ECO:0000313" key="2">
    <source>
        <dbReference type="EnsemblPlants" id="OBART08G22430.1"/>
    </source>
</evidence>
<reference evidence="2" key="1">
    <citation type="journal article" date="2009" name="Rice">
        <title>De Novo Next Generation Sequencing of Plant Genomes.</title>
        <authorList>
            <person name="Rounsley S."/>
            <person name="Marri P.R."/>
            <person name="Yu Y."/>
            <person name="He R."/>
            <person name="Sisneros N."/>
            <person name="Goicoechea J.L."/>
            <person name="Lee S.J."/>
            <person name="Angelova A."/>
            <person name="Kudrna D."/>
            <person name="Luo M."/>
            <person name="Affourtit J."/>
            <person name="Desany B."/>
            <person name="Knight J."/>
            <person name="Niazi F."/>
            <person name="Egholm M."/>
            <person name="Wing R.A."/>
        </authorList>
    </citation>
    <scope>NUCLEOTIDE SEQUENCE [LARGE SCALE GENOMIC DNA]</scope>
    <source>
        <strain evidence="2">cv. IRGC 105608</strain>
    </source>
</reference>
<dbReference type="PANTHER" id="PTHR31839:SF10">
    <property type="entry name" value="DEHYDRATION-RESPONSIVE ELEMENT-BINDING PROTEIN 1A"/>
    <property type="match status" value="1"/>
</dbReference>
<reference evidence="2" key="2">
    <citation type="submission" date="2015-03" db="UniProtKB">
        <authorList>
            <consortium name="EnsemblPlants"/>
        </authorList>
    </citation>
    <scope>IDENTIFICATION</scope>
</reference>
<evidence type="ECO:0000256" key="1">
    <source>
        <dbReference type="SAM" id="MobiDB-lite"/>
    </source>
</evidence>
<feature type="compositionally biased region" description="Polar residues" evidence="1">
    <location>
        <begin position="20"/>
        <end position="39"/>
    </location>
</feature>
<proteinExistence type="predicted"/>
<dbReference type="PANTHER" id="PTHR31839">
    <property type="entry name" value="DEHYDRATION-RESPONSIVE ELEMENT-BINDING PROTEIN 1D"/>
    <property type="match status" value="1"/>
</dbReference>
<sequence length="136" mass="14437">MCTTKLEEITGEWPPPALQAASTTSSSEPCRRLSPSSSKRPAGRTKFHETRHPVFRGPSAASDDDAVTSSSSTTDADEEASPFELDVVSDMGWSLYYASLAEGLLMEPPASGASSDDDDDAIVDSGDIADVSLWSY</sequence>
<feature type="region of interest" description="Disordered" evidence="1">
    <location>
        <begin position="1"/>
        <end position="84"/>
    </location>
</feature>
<organism evidence="2">
    <name type="scientific">Oryza barthii</name>
    <dbReference type="NCBI Taxonomy" id="65489"/>
    <lineage>
        <taxon>Eukaryota</taxon>
        <taxon>Viridiplantae</taxon>
        <taxon>Streptophyta</taxon>
        <taxon>Embryophyta</taxon>
        <taxon>Tracheophyta</taxon>
        <taxon>Spermatophyta</taxon>
        <taxon>Magnoliopsida</taxon>
        <taxon>Liliopsida</taxon>
        <taxon>Poales</taxon>
        <taxon>Poaceae</taxon>
        <taxon>BOP clade</taxon>
        <taxon>Oryzoideae</taxon>
        <taxon>Oryzeae</taxon>
        <taxon>Oryzinae</taxon>
        <taxon>Oryza</taxon>
    </lineage>
</organism>
<keyword evidence="3" id="KW-1185">Reference proteome</keyword>
<dbReference type="InterPro" id="IPR045277">
    <property type="entry name" value="DRE1A-I"/>
</dbReference>
<evidence type="ECO:0000313" key="3">
    <source>
        <dbReference type="Proteomes" id="UP000026960"/>
    </source>
</evidence>
<protein>
    <submittedName>
        <fullName evidence="2">Uncharacterized protein</fullName>
    </submittedName>
</protein>
<accession>A0A0D3H2T8</accession>
<dbReference type="HOGENOM" id="CLU_1889028_0_0_1"/>
<dbReference type="Gramene" id="OBART08G22430.1">
    <property type="protein sequence ID" value="OBART08G22430.1"/>
    <property type="gene ID" value="OBART08G22430"/>
</dbReference>
<dbReference type="AlphaFoldDB" id="A0A0D3H2T8"/>